<comment type="caution">
    <text evidence="2">The sequence shown here is derived from an EMBL/GenBank/DDBJ whole genome shotgun (WGS) entry which is preliminary data.</text>
</comment>
<dbReference type="Proteomes" id="UP001152622">
    <property type="component" value="Chromosome 13"/>
</dbReference>
<feature type="region of interest" description="Disordered" evidence="1">
    <location>
        <begin position="167"/>
        <end position="187"/>
    </location>
</feature>
<sequence>MLQLLCSQRGCGRRYDHRFRTGRRRGGRILQAGMCAKANEVPTKMCGLKREGTSTLLLLMQRRHSRPNGYAHPFLTELEGSAFRIIAAASITYFLSVRGRWVFGGGGRGLYSSVLRVSIRLRTRGAVLKREGSRCYRHSVALGDPCRPEDFWDCAFRARRPQTADPCAHTGLWESPPTGSAEQRRPVQTSDVIARGSLLAPRRRAAAPAIDRSPRGNREGFKAKALDRAREQTVVSRRASLSPSAFLGNVSRAEIRRNPLLGRSARVLDEKQTSSRPFLFSKVKRRAFAGVNNNDLPFVSWKAAVSAQKISARFADRVPPLPGGLSGPLNVRRTRLTGAPFLNPRACLDCGFRGRSCLRKGSVHAVLLPVRDRSTDLVEGANPGQSNYRGAASQVQFSSAAKPDGPVTRSGLRLLSRRMEARGQRISFSFPPRLKVTCEVEVDGEVVSRHAEWARIKAADVSTTVQKDTSRLELMAQAPAMDGIDARSSVPKALVLIPLVSPESERFRAEGRAGESPSAVPRQGRARPPFVLRQVASQHLKEALVSGAFVGFREWRPGPDACVPVCLNRAAGSRRGGPAAKIGRSVSVAPARPRAWRLPSNPGGLKQHGDGGSEVGNSLSARTLSEAVTAALLAMGPSGSAMVQLGFGVD</sequence>
<accession>A0A9Q1ESC0</accession>
<evidence type="ECO:0000313" key="2">
    <source>
        <dbReference type="EMBL" id="KAJ8344072.1"/>
    </source>
</evidence>
<gene>
    <name evidence="2" type="ORF">SKAU_G00314010</name>
</gene>
<name>A0A9Q1ESC0_SYNKA</name>
<evidence type="ECO:0000313" key="3">
    <source>
        <dbReference type="Proteomes" id="UP001152622"/>
    </source>
</evidence>
<keyword evidence="3" id="KW-1185">Reference proteome</keyword>
<organism evidence="2 3">
    <name type="scientific">Synaphobranchus kaupii</name>
    <name type="common">Kaup's arrowtooth eel</name>
    <dbReference type="NCBI Taxonomy" id="118154"/>
    <lineage>
        <taxon>Eukaryota</taxon>
        <taxon>Metazoa</taxon>
        <taxon>Chordata</taxon>
        <taxon>Craniata</taxon>
        <taxon>Vertebrata</taxon>
        <taxon>Euteleostomi</taxon>
        <taxon>Actinopterygii</taxon>
        <taxon>Neopterygii</taxon>
        <taxon>Teleostei</taxon>
        <taxon>Anguilliformes</taxon>
        <taxon>Synaphobranchidae</taxon>
        <taxon>Synaphobranchus</taxon>
    </lineage>
</organism>
<feature type="compositionally biased region" description="Polar residues" evidence="1">
    <location>
        <begin position="177"/>
        <end position="187"/>
    </location>
</feature>
<feature type="region of interest" description="Disordered" evidence="1">
    <location>
        <begin position="594"/>
        <end position="616"/>
    </location>
</feature>
<dbReference type="EMBL" id="JAINUF010000013">
    <property type="protein sequence ID" value="KAJ8344072.1"/>
    <property type="molecule type" value="Genomic_DNA"/>
</dbReference>
<evidence type="ECO:0000256" key="1">
    <source>
        <dbReference type="SAM" id="MobiDB-lite"/>
    </source>
</evidence>
<dbReference type="AlphaFoldDB" id="A0A9Q1ESC0"/>
<reference evidence="2" key="1">
    <citation type="journal article" date="2023" name="Science">
        <title>Genome structures resolve the early diversification of teleost fishes.</title>
        <authorList>
            <person name="Parey E."/>
            <person name="Louis A."/>
            <person name="Montfort J."/>
            <person name="Bouchez O."/>
            <person name="Roques C."/>
            <person name="Iampietro C."/>
            <person name="Lluch J."/>
            <person name="Castinel A."/>
            <person name="Donnadieu C."/>
            <person name="Desvignes T."/>
            <person name="Floi Bucao C."/>
            <person name="Jouanno E."/>
            <person name="Wen M."/>
            <person name="Mejri S."/>
            <person name="Dirks R."/>
            <person name="Jansen H."/>
            <person name="Henkel C."/>
            <person name="Chen W.J."/>
            <person name="Zahm M."/>
            <person name="Cabau C."/>
            <person name="Klopp C."/>
            <person name="Thompson A.W."/>
            <person name="Robinson-Rechavi M."/>
            <person name="Braasch I."/>
            <person name="Lecointre G."/>
            <person name="Bobe J."/>
            <person name="Postlethwait J.H."/>
            <person name="Berthelot C."/>
            <person name="Roest Crollius H."/>
            <person name="Guiguen Y."/>
        </authorList>
    </citation>
    <scope>NUCLEOTIDE SEQUENCE</scope>
    <source>
        <strain evidence="2">WJC10195</strain>
    </source>
</reference>
<protein>
    <submittedName>
        <fullName evidence="2">Uncharacterized protein</fullName>
    </submittedName>
</protein>
<proteinExistence type="predicted"/>